<accession>A0A162WVH4</accession>
<dbReference type="Proteomes" id="UP000077315">
    <property type="component" value="Unassembled WGS sequence"/>
</dbReference>
<name>A0A162WVH4_PHYB8</name>
<sequence length="159" mass="18154">MDENLATAQGHIVSVNETLTVKDGVIHVLITVKYGIISSCMRNLTWKTKPGSILPADIMIMFDNNKFRQCGLKKMLPKNFIRWYRQRRMSPAERALMRSLSRKAGRSLEDCAITILDLRNYDGESATEFYGHGKKGVIRIAHSNWASNEREGKRSPIDR</sequence>
<dbReference type="GeneID" id="28992820"/>
<dbReference type="InParanoid" id="A0A162WVH4"/>
<dbReference type="EMBL" id="KV440986">
    <property type="protein sequence ID" value="OAD71095.1"/>
    <property type="molecule type" value="Genomic_DNA"/>
</dbReference>
<dbReference type="RefSeq" id="XP_018289135.1">
    <property type="nucleotide sequence ID" value="XM_018431914.1"/>
</dbReference>
<keyword evidence="2" id="KW-1185">Reference proteome</keyword>
<evidence type="ECO:0000313" key="1">
    <source>
        <dbReference type="EMBL" id="OAD71095.1"/>
    </source>
</evidence>
<gene>
    <name evidence="1" type="ORF">PHYBLDRAFT_147605</name>
</gene>
<dbReference type="VEuPathDB" id="FungiDB:PHYBLDRAFT_147605"/>
<proteinExistence type="predicted"/>
<reference evidence="2" key="1">
    <citation type="submission" date="2015-06" db="EMBL/GenBank/DDBJ databases">
        <title>Expansion of signal transduction pathways in fungi by whole-genome duplication.</title>
        <authorList>
            <consortium name="DOE Joint Genome Institute"/>
            <person name="Corrochano L.M."/>
            <person name="Kuo A."/>
            <person name="Marcet-Houben M."/>
            <person name="Polaino S."/>
            <person name="Salamov A."/>
            <person name="Villalobos J.M."/>
            <person name="Alvarez M.I."/>
            <person name="Avalos J."/>
            <person name="Benito E.P."/>
            <person name="Benoit I."/>
            <person name="Burger G."/>
            <person name="Camino L.P."/>
            <person name="Canovas D."/>
            <person name="Cerda-Olmedo E."/>
            <person name="Cheng J.-F."/>
            <person name="Dominguez A."/>
            <person name="Elias M."/>
            <person name="Eslava A.P."/>
            <person name="Glaser F."/>
            <person name="Grimwood J."/>
            <person name="Gutierrez G."/>
            <person name="Heitman J."/>
            <person name="Henrissat B."/>
            <person name="Iturriaga E.A."/>
            <person name="Lang B.F."/>
            <person name="Lavin J.L."/>
            <person name="Lee S."/>
            <person name="Li W."/>
            <person name="Lindquist E."/>
            <person name="Lopez-Garcia S."/>
            <person name="Luque E.M."/>
            <person name="Marcos A.T."/>
            <person name="Martin J."/>
            <person name="McCluskey K."/>
            <person name="Medina H.R."/>
            <person name="Miralles-Duran A."/>
            <person name="Miyazaki A."/>
            <person name="Munoz-Torres E."/>
            <person name="Oguiza J.A."/>
            <person name="Ohm R."/>
            <person name="Olmedo M."/>
            <person name="Orejas M."/>
            <person name="Ortiz-Castellanos L."/>
            <person name="Pisabarro A.G."/>
            <person name="Rodriguez-Romero J."/>
            <person name="Ruiz-Herrera J."/>
            <person name="Ruiz-Vazquez R."/>
            <person name="Sanz C."/>
            <person name="Schackwitz W."/>
            <person name="Schmutz J."/>
            <person name="Shahriari M."/>
            <person name="Shelest E."/>
            <person name="Silva-Franco F."/>
            <person name="Soanes D."/>
            <person name="Syed K."/>
            <person name="Tagua V.G."/>
            <person name="Talbot N.J."/>
            <person name="Thon M."/>
            <person name="De vries R.P."/>
            <person name="Wiebenga A."/>
            <person name="Yadav J.S."/>
            <person name="Braun E.L."/>
            <person name="Baker S."/>
            <person name="Garre V."/>
            <person name="Horwitz B."/>
            <person name="Torres-Martinez S."/>
            <person name="Idnurm A."/>
            <person name="Herrera-Estrella A."/>
            <person name="Gabaldon T."/>
            <person name="Grigoriev I.V."/>
        </authorList>
    </citation>
    <scope>NUCLEOTIDE SEQUENCE [LARGE SCALE GENOMIC DNA]</scope>
    <source>
        <strain evidence="2">NRRL 1555(-)</strain>
    </source>
</reference>
<evidence type="ECO:0000313" key="2">
    <source>
        <dbReference type="Proteomes" id="UP000077315"/>
    </source>
</evidence>
<organism evidence="1 2">
    <name type="scientific">Phycomyces blakesleeanus (strain ATCC 8743b / DSM 1359 / FGSC 10004 / NBRC 33097 / NRRL 1555)</name>
    <dbReference type="NCBI Taxonomy" id="763407"/>
    <lineage>
        <taxon>Eukaryota</taxon>
        <taxon>Fungi</taxon>
        <taxon>Fungi incertae sedis</taxon>
        <taxon>Mucoromycota</taxon>
        <taxon>Mucoromycotina</taxon>
        <taxon>Mucoromycetes</taxon>
        <taxon>Mucorales</taxon>
        <taxon>Phycomycetaceae</taxon>
        <taxon>Phycomyces</taxon>
    </lineage>
</organism>
<dbReference type="AlphaFoldDB" id="A0A162WVH4"/>
<protein>
    <submittedName>
        <fullName evidence="1">Uncharacterized protein</fullName>
    </submittedName>
</protein>